<feature type="compositionally biased region" description="Polar residues" evidence="1">
    <location>
        <begin position="1"/>
        <end position="12"/>
    </location>
</feature>
<proteinExistence type="predicted"/>
<sequence length="172" mass="16978">MIPQSPQHSMPRSISDPANMYPSNPGVHGAARPPPYHSASTGHQQNQFVATAYPAAAMGQPYPVGVAPMSSVPYSQPANYGTVRPVNGLGNQLLGNAVNGAASGIAQATTQALIQGLIGGGGGGGGDVGFVNHVDATGGGAGTVDGSLYVDSGGYGGTDLGYDAAGGDVSYY</sequence>
<gene>
    <name evidence="2" type="ORF">F511_23355</name>
</gene>
<feature type="region of interest" description="Disordered" evidence="1">
    <location>
        <begin position="1"/>
        <end position="43"/>
    </location>
</feature>
<accession>A0A2Z7CG55</accession>
<dbReference type="AlphaFoldDB" id="A0A2Z7CG55"/>
<organism evidence="2 3">
    <name type="scientific">Dorcoceras hygrometricum</name>
    <dbReference type="NCBI Taxonomy" id="472368"/>
    <lineage>
        <taxon>Eukaryota</taxon>
        <taxon>Viridiplantae</taxon>
        <taxon>Streptophyta</taxon>
        <taxon>Embryophyta</taxon>
        <taxon>Tracheophyta</taxon>
        <taxon>Spermatophyta</taxon>
        <taxon>Magnoliopsida</taxon>
        <taxon>eudicotyledons</taxon>
        <taxon>Gunneridae</taxon>
        <taxon>Pentapetalae</taxon>
        <taxon>asterids</taxon>
        <taxon>lamiids</taxon>
        <taxon>Lamiales</taxon>
        <taxon>Gesneriaceae</taxon>
        <taxon>Didymocarpoideae</taxon>
        <taxon>Trichosporeae</taxon>
        <taxon>Loxocarpinae</taxon>
        <taxon>Dorcoceras</taxon>
    </lineage>
</organism>
<keyword evidence="3" id="KW-1185">Reference proteome</keyword>
<name>A0A2Z7CG55_9LAMI</name>
<evidence type="ECO:0000256" key="1">
    <source>
        <dbReference type="SAM" id="MobiDB-lite"/>
    </source>
</evidence>
<evidence type="ECO:0000313" key="3">
    <source>
        <dbReference type="Proteomes" id="UP000250235"/>
    </source>
</evidence>
<protein>
    <submittedName>
        <fullName evidence="2">ALG-2 interacting protein X-like</fullName>
    </submittedName>
</protein>
<dbReference type="EMBL" id="KQ995723">
    <property type="protein sequence ID" value="KZV46051.1"/>
    <property type="molecule type" value="Genomic_DNA"/>
</dbReference>
<evidence type="ECO:0000313" key="2">
    <source>
        <dbReference type="EMBL" id="KZV46051.1"/>
    </source>
</evidence>
<reference evidence="2 3" key="1">
    <citation type="journal article" date="2015" name="Proc. Natl. Acad. Sci. U.S.A.">
        <title>The resurrection genome of Boea hygrometrica: A blueprint for survival of dehydration.</title>
        <authorList>
            <person name="Xiao L."/>
            <person name="Yang G."/>
            <person name="Zhang L."/>
            <person name="Yang X."/>
            <person name="Zhao S."/>
            <person name="Ji Z."/>
            <person name="Zhou Q."/>
            <person name="Hu M."/>
            <person name="Wang Y."/>
            <person name="Chen M."/>
            <person name="Xu Y."/>
            <person name="Jin H."/>
            <person name="Xiao X."/>
            <person name="Hu G."/>
            <person name="Bao F."/>
            <person name="Hu Y."/>
            <person name="Wan P."/>
            <person name="Li L."/>
            <person name="Deng X."/>
            <person name="Kuang T."/>
            <person name="Xiang C."/>
            <person name="Zhu J.K."/>
            <person name="Oliver M.J."/>
            <person name="He Y."/>
        </authorList>
    </citation>
    <scope>NUCLEOTIDE SEQUENCE [LARGE SCALE GENOMIC DNA]</scope>
    <source>
        <strain evidence="3">cv. XS01</strain>
    </source>
</reference>
<dbReference type="Proteomes" id="UP000250235">
    <property type="component" value="Unassembled WGS sequence"/>
</dbReference>